<sequence>MVDGLVSKAHKNRTTEQIQTLPAQNTTSVALLPQTRSVQTSQVTHDTDSAAKVVGTGAGAATVGVTGSDAGIGTIFGSLIIGYARNPYCYAILGFPLSEVMGLFCLVMVLLLLFAF</sequence>
<dbReference type="SUPFAM" id="SSF81333">
    <property type="entry name" value="F1F0 ATP synthase subunit C"/>
    <property type="match status" value="1"/>
</dbReference>
<dbReference type="GO" id="GO:0015986">
    <property type="term" value="P:proton motive force-driven ATP synthesis"/>
    <property type="evidence" value="ECO:0007669"/>
    <property type="project" value="InterPro"/>
</dbReference>
<dbReference type="EnsemblMetazoa" id="GAUT011341-RA">
    <property type="protein sequence ID" value="GAUT011341-PA"/>
    <property type="gene ID" value="GAUT011341"/>
</dbReference>
<dbReference type="GO" id="GO:0015078">
    <property type="term" value="F:proton transmembrane transporter activity"/>
    <property type="evidence" value="ECO:0007669"/>
    <property type="project" value="InterPro"/>
</dbReference>
<dbReference type="GO" id="GO:0045259">
    <property type="term" value="C:proton-transporting ATP synthase complex"/>
    <property type="evidence" value="ECO:0007669"/>
    <property type="project" value="InterPro"/>
</dbReference>
<dbReference type="InterPro" id="IPR038662">
    <property type="entry name" value="ATP_synth_F0_csu_sf"/>
</dbReference>
<dbReference type="PANTHER" id="PTHR10031:SF0">
    <property type="entry name" value="ATPASE PROTEIN 9"/>
    <property type="match status" value="1"/>
</dbReference>
<evidence type="ECO:0000313" key="11">
    <source>
        <dbReference type="Proteomes" id="UP000078200"/>
    </source>
</evidence>
<keyword evidence="8" id="KW-0406">Ion transport</keyword>
<evidence type="ECO:0000313" key="10">
    <source>
        <dbReference type="EnsemblMetazoa" id="GAUT011341-PA"/>
    </source>
</evidence>
<comment type="subcellular location">
    <subcellularLocation>
        <location evidence="1">Membrane</location>
        <topology evidence="1">Multi-pass membrane protein</topology>
    </subcellularLocation>
</comment>
<dbReference type="PANTHER" id="PTHR10031">
    <property type="entry name" value="ATP SYNTHASE LIPID-BINDING PROTEIN, MITOCHONDRIAL"/>
    <property type="match status" value="1"/>
</dbReference>
<keyword evidence="3 8" id="KW-0812">Transmembrane</keyword>
<protein>
    <recommendedName>
        <fullName evidence="7">ATPase protein 9</fullName>
    </recommendedName>
    <alternativeName>
        <fullName evidence="6">ATPase subunit c</fullName>
    </alternativeName>
</protein>
<dbReference type="Gene3D" id="1.20.20.10">
    <property type="entry name" value="F1F0 ATP synthase subunit C"/>
    <property type="match status" value="1"/>
</dbReference>
<dbReference type="InterPro" id="IPR000454">
    <property type="entry name" value="ATP_synth_F0_csu"/>
</dbReference>
<proteinExistence type="inferred from homology"/>
<evidence type="ECO:0000256" key="5">
    <source>
        <dbReference type="ARBA" id="ARBA00023136"/>
    </source>
</evidence>
<organism evidence="10 11">
    <name type="scientific">Glossina austeni</name>
    <name type="common">Savannah tsetse fly</name>
    <dbReference type="NCBI Taxonomy" id="7395"/>
    <lineage>
        <taxon>Eukaryota</taxon>
        <taxon>Metazoa</taxon>
        <taxon>Ecdysozoa</taxon>
        <taxon>Arthropoda</taxon>
        <taxon>Hexapoda</taxon>
        <taxon>Insecta</taxon>
        <taxon>Pterygota</taxon>
        <taxon>Neoptera</taxon>
        <taxon>Endopterygota</taxon>
        <taxon>Diptera</taxon>
        <taxon>Brachycera</taxon>
        <taxon>Muscomorpha</taxon>
        <taxon>Hippoboscoidea</taxon>
        <taxon>Glossinidae</taxon>
        <taxon>Glossina</taxon>
    </lineage>
</organism>
<dbReference type="Proteomes" id="UP000078200">
    <property type="component" value="Unassembled WGS sequence"/>
</dbReference>
<dbReference type="GO" id="GO:0008289">
    <property type="term" value="F:lipid binding"/>
    <property type="evidence" value="ECO:0007669"/>
    <property type="project" value="UniProtKB-KW"/>
</dbReference>
<evidence type="ECO:0000256" key="8">
    <source>
        <dbReference type="RuleBase" id="RU004221"/>
    </source>
</evidence>
<dbReference type="AlphaFoldDB" id="A0A1A9UPP3"/>
<keyword evidence="8" id="KW-0446">Lipid-binding</keyword>
<comment type="caution">
    <text evidence="8">Lacks conserved residue(s) required for the propagation of feature annotation.</text>
</comment>
<accession>A0A1A9UPP3</accession>
<dbReference type="InterPro" id="IPR002379">
    <property type="entry name" value="ATPase_proteolipid_c-like_dom"/>
</dbReference>
<name>A0A1A9UPP3_GLOAU</name>
<evidence type="ECO:0000256" key="7">
    <source>
        <dbReference type="ARBA" id="ARBA00033111"/>
    </source>
</evidence>
<reference evidence="10" key="1">
    <citation type="submission" date="2020-05" db="UniProtKB">
        <authorList>
            <consortium name="EnsemblMetazoa"/>
        </authorList>
    </citation>
    <scope>IDENTIFICATION</scope>
    <source>
        <strain evidence="10">TTRI</strain>
    </source>
</reference>
<feature type="domain" description="V-ATPase proteolipid subunit C-like" evidence="9">
    <location>
        <begin position="57"/>
        <end position="112"/>
    </location>
</feature>
<dbReference type="CDD" id="cd18182">
    <property type="entry name" value="ATP-synt_Fo_c_ATP5G3"/>
    <property type="match status" value="1"/>
</dbReference>
<keyword evidence="11" id="KW-1185">Reference proteome</keyword>
<dbReference type="PRINTS" id="PR00124">
    <property type="entry name" value="ATPASEC"/>
</dbReference>
<keyword evidence="4 8" id="KW-1133">Transmembrane helix</keyword>
<keyword evidence="5 8" id="KW-0472">Membrane</keyword>
<dbReference type="GO" id="GO:0033177">
    <property type="term" value="C:proton-transporting two-sector ATPase complex, proton-transporting domain"/>
    <property type="evidence" value="ECO:0007669"/>
    <property type="project" value="InterPro"/>
</dbReference>
<dbReference type="Pfam" id="PF00137">
    <property type="entry name" value="ATP-synt_C"/>
    <property type="match status" value="1"/>
</dbReference>
<evidence type="ECO:0000256" key="4">
    <source>
        <dbReference type="ARBA" id="ARBA00022989"/>
    </source>
</evidence>
<comment type="similarity">
    <text evidence="2 8">Belongs to the ATPase C chain family.</text>
</comment>
<dbReference type="VEuPathDB" id="VectorBase:GAUT011341"/>
<evidence type="ECO:0000256" key="6">
    <source>
        <dbReference type="ARBA" id="ARBA00029852"/>
    </source>
</evidence>
<dbReference type="STRING" id="7395.A0A1A9UPP3"/>
<evidence type="ECO:0000256" key="1">
    <source>
        <dbReference type="ARBA" id="ARBA00004141"/>
    </source>
</evidence>
<evidence type="ECO:0000256" key="3">
    <source>
        <dbReference type="ARBA" id="ARBA00022692"/>
    </source>
</evidence>
<keyword evidence="8" id="KW-0813">Transport</keyword>
<keyword evidence="8" id="KW-0375">Hydrogen ion transport</keyword>
<feature type="transmembrane region" description="Helical" evidence="8">
    <location>
        <begin position="88"/>
        <end position="115"/>
    </location>
</feature>
<evidence type="ECO:0000256" key="2">
    <source>
        <dbReference type="ARBA" id="ARBA00006704"/>
    </source>
</evidence>
<dbReference type="InterPro" id="IPR035921">
    <property type="entry name" value="F/V-ATP_Csub_sf"/>
</dbReference>
<evidence type="ECO:0000259" key="9">
    <source>
        <dbReference type="Pfam" id="PF00137"/>
    </source>
</evidence>